<reference evidence="1 2" key="1">
    <citation type="journal article" date="2022" name="bioRxiv">
        <title>The genome of the oomycete Peronosclerospora sorghi, a cosmopolitan pathogen of maize and sorghum, is inflated with dispersed pseudogenes.</title>
        <authorList>
            <person name="Fletcher K."/>
            <person name="Martin F."/>
            <person name="Isakeit T."/>
            <person name="Cavanaugh K."/>
            <person name="Magill C."/>
            <person name="Michelmore R."/>
        </authorList>
    </citation>
    <scope>NUCLEOTIDE SEQUENCE [LARGE SCALE GENOMIC DNA]</scope>
    <source>
        <strain evidence="1">P6</strain>
    </source>
</reference>
<protein>
    <submittedName>
        <fullName evidence="1">Uncharacterized protein</fullName>
    </submittedName>
</protein>
<proteinExistence type="predicted"/>
<keyword evidence="2" id="KW-1185">Reference proteome</keyword>
<sequence length="426" mass="48555">MKQAVHQYMEHYEPRVCMAVAKVLGVLSKWDLEWITHEFKPKKRIDSVVSNLHLSPTFEETGFDELDDNISTNALESSLCASKYFLKGSGVAFLAAQPNATGDDDDFVYLTPQLVDLVTRKSCFHINRHVRVVGIDTITALAESAPMHRTSVGDMFNQCIKRDMKENWCQVRYAAFIAARTFLLKLQPAGRAAYMSTLLPRLCFDRYYIAERVQKYSQESWQLIVGTHGPDLDATYSTEFVDYYVEWRIIVSANPRVIMGTKVDASRIRPHVPRILQSLLLCFYGVSNLVRDAACLASAQLVRGFPDEASPFLEEFYRLWVEHPADPIWSVREDAAVALGNVIRAYGQEALDRVVAVTTEYLPRAKTQPAMMQHDHDEEMRAAKYHMSKQAFSCCSLDPKVLDRPDPCVKETWEYTDGAIYIVREL</sequence>
<organism evidence="1 2">
    <name type="scientific">Peronosclerospora sorghi</name>
    <dbReference type="NCBI Taxonomy" id="230839"/>
    <lineage>
        <taxon>Eukaryota</taxon>
        <taxon>Sar</taxon>
        <taxon>Stramenopiles</taxon>
        <taxon>Oomycota</taxon>
        <taxon>Peronosporomycetes</taxon>
        <taxon>Peronosporales</taxon>
        <taxon>Peronosporaceae</taxon>
        <taxon>Peronosclerospora</taxon>
    </lineage>
</organism>
<evidence type="ECO:0000313" key="1">
    <source>
        <dbReference type="EMBL" id="KAI9917680.1"/>
    </source>
</evidence>
<dbReference type="EMBL" id="CM047592">
    <property type="protein sequence ID" value="KAI9917680.1"/>
    <property type="molecule type" value="Genomic_DNA"/>
</dbReference>
<dbReference type="Proteomes" id="UP001163321">
    <property type="component" value="Chromosome 13"/>
</dbReference>
<evidence type="ECO:0000313" key="2">
    <source>
        <dbReference type="Proteomes" id="UP001163321"/>
    </source>
</evidence>
<gene>
    <name evidence="1" type="ORF">PsorP6_012372</name>
</gene>
<comment type="caution">
    <text evidence="1">The sequence shown here is derived from an EMBL/GenBank/DDBJ whole genome shotgun (WGS) entry which is preliminary data.</text>
</comment>
<name>A0ACC0WFQ4_9STRA</name>
<accession>A0ACC0WFQ4</accession>